<dbReference type="Gene3D" id="3.80.10.10">
    <property type="entry name" value="Ribonuclease Inhibitor"/>
    <property type="match status" value="1"/>
</dbReference>
<dbReference type="Proteomes" id="UP000491181">
    <property type="component" value="Unassembled WGS sequence"/>
</dbReference>
<gene>
    <name evidence="1" type="ORF">IMSAGC001_03064</name>
</gene>
<dbReference type="EMBL" id="BLLS01000109">
    <property type="protein sequence ID" value="GFH87637.1"/>
    <property type="molecule type" value="Genomic_DNA"/>
</dbReference>
<accession>A0A7J0A5R8</accession>
<dbReference type="InterPro" id="IPR032675">
    <property type="entry name" value="LRR_dom_sf"/>
</dbReference>
<proteinExistence type="predicted"/>
<organism evidence="1 2">
    <name type="scientific">Bacteroides acidifaciens</name>
    <dbReference type="NCBI Taxonomy" id="85831"/>
    <lineage>
        <taxon>Bacteria</taxon>
        <taxon>Pseudomonadati</taxon>
        <taxon>Bacteroidota</taxon>
        <taxon>Bacteroidia</taxon>
        <taxon>Bacteroidales</taxon>
        <taxon>Bacteroidaceae</taxon>
        <taxon>Bacteroides</taxon>
    </lineage>
</organism>
<reference evidence="1 2" key="1">
    <citation type="journal article" date="2020" name="Microbiome">
        <title>Single-cell genomics of uncultured bacteria reveals dietary fiber responders in the mouse gut microbiota.</title>
        <authorList>
            <person name="Chijiiwa R."/>
            <person name="Hosokawa M."/>
            <person name="Kogawa M."/>
            <person name="Nishikawa Y."/>
            <person name="Ide K."/>
            <person name="Sakanashi C."/>
            <person name="Takahashi K."/>
            <person name="Takeyama H."/>
        </authorList>
    </citation>
    <scope>NUCLEOTIDE SEQUENCE [LARGE SCALE GENOMIC DNA]</scope>
    <source>
        <strain evidence="1">IMSAGC_001</strain>
    </source>
</reference>
<sequence length="607" mass="70456">MNTSPTNTLALRFVCGCIILMLGVMNNIQAQVYYDGFAFGSSGVWQTQIGTDDGWEDVTGISVIGYAHFADKAQWGTPFMKNDKDLAIPEYVEDQSGNKIYVGSIGRRAFQNSQCTSVYIPNHVTFIDEGAFSQCTKLEKVVFGKNLKHISIVPFPFENITDVYFLGNTPPSLADHFLGFTNEKVIVHVPNNSIDAFKNDKYFRKLHIVGMDADGISKIENEMKNKVEYRHKQWNKYVLQLQKNLRYFEYPLKDSRYRDVYKYIKDYKDSDIVERNKSFSIKLSDYKNNNLRIIYAEISKIHKEFVAQGTYTQQLGENKLLQYISTFADNISSKDIHRYFNVEAKYETYKGLTIEIISTKNTKKLYEAFWKGIMPFLNPTTYKIEEKYQSIFLNDAIEELSYKIFSKILYELYFFESLGTSTRNIINKTYRFSMEQQNSRGKVNTLGSKVKAMNLWNEIKGQFENIDSTTESERQMLNDCDDWCEHQFWNQIYTLGDKYIYPISFQTVTYRSLTQYGKTNENKSENIIDNYRFDISQPGNFIKGAEFEKFCTSNNIGFDEDASLSFGCPVIQWNNGIQGLYTIKTNIDFSTCLQIFINNKIVDSVLK</sequence>
<evidence type="ECO:0000313" key="2">
    <source>
        <dbReference type="Proteomes" id="UP000491181"/>
    </source>
</evidence>
<name>A0A7J0A5R8_9BACE</name>
<protein>
    <recommendedName>
        <fullName evidence="3">Leucine-rich repeat domain-containing protein</fullName>
    </recommendedName>
</protein>
<dbReference type="InterPro" id="IPR026906">
    <property type="entry name" value="LRR_5"/>
</dbReference>
<evidence type="ECO:0008006" key="3">
    <source>
        <dbReference type="Google" id="ProtNLM"/>
    </source>
</evidence>
<dbReference type="RefSeq" id="WP_172504170.1">
    <property type="nucleotide sequence ID" value="NZ_BLLS01000109.1"/>
</dbReference>
<dbReference type="AlphaFoldDB" id="A0A7J0A5R8"/>
<dbReference type="Pfam" id="PF13306">
    <property type="entry name" value="LRR_5"/>
    <property type="match status" value="1"/>
</dbReference>
<comment type="caution">
    <text evidence="1">The sequence shown here is derived from an EMBL/GenBank/DDBJ whole genome shotgun (WGS) entry which is preliminary data.</text>
</comment>
<evidence type="ECO:0000313" key="1">
    <source>
        <dbReference type="EMBL" id="GFH87637.1"/>
    </source>
</evidence>